<organism evidence="1 2">
    <name type="scientific">Danaus plexippus plexippus</name>
    <dbReference type="NCBI Taxonomy" id="278856"/>
    <lineage>
        <taxon>Eukaryota</taxon>
        <taxon>Metazoa</taxon>
        <taxon>Ecdysozoa</taxon>
        <taxon>Arthropoda</taxon>
        <taxon>Hexapoda</taxon>
        <taxon>Insecta</taxon>
        <taxon>Pterygota</taxon>
        <taxon>Neoptera</taxon>
        <taxon>Endopterygota</taxon>
        <taxon>Lepidoptera</taxon>
        <taxon>Glossata</taxon>
        <taxon>Ditrysia</taxon>
        <taxon>Papilionoidea</taxon>
        <taxon>Nymphalidae</taxon>
        <taxon>Danainae</taxon>
        <taxon>Danaini</taxon>
        <taxon>Danaina</taxon>
        <taxon>Danaus</taxon>
        <taxon>Danaus</taxon>
    </lineage>
</organism>
<dbReference type="EMBL" id="AGBW02009702">
    <property type="protein sequence ID" value="OWR50080.1"/>
    <property type="molecule type" value="Genomic_DNA"/>
</dbReference>
<gene>
    <name evidence="1" type="ORF">KGM_209138</name>
</gene>
<dbReference type="Proteomes" id="UP000007151">
    <property type="component" value="Unassembled WGS sequence"/>
</dbReference>
<dbReference type="KEGG" id="dpl:KGM_209138"/>
<sequence>MEAVVTINTDALKPKNIPCNRPETALRRHRRLRFGKRTLTIVD</sequence>
<dbReference type="AlphaFoldDB" id="A0A212F8M5"/>
<evidence type="ECO:0000313" key="2">
    <source>
        <dbReference type="Proteomes" id="UP000007151"/>
    </source>
</evidence>
<proteinExistence type="predicted"/>
<protein>
    <submittedName>
        <fullName evidence="1">Uncharacterized protein</fullName>
    </submittedName>
</protein>
<evidence type="ECO:0000313" key="1">
    <source>
        <dbReference type="EMBL" id="OWR50080.1"/>
    </source>
</evidence>
<name>A0A212F8M5_DANPL</name>
<keyword evidence="2" id="KW-1185">Reference proteome</keyword>
<dbReference type="InParanoid" id="A0A212F8M5"/>
<comment type="caution">
    <text evidence="1">The sequence shown here is derived from an EMBL/GenBank/DDBJ whole genome shotgun (WGS) entry which is preliminary data.</text>
</comment>
<reference evidence="1 2" key="1">
    <citation type="journal article" date="2011" name="Cell">
        <title>The monarch butterfly genome yields insights into long-distance migration.</title>
        <authorList>
            <person name="Zhan S."/>
            <person name="Merlin C."/>
            <person name="Boore J.L."/>
            <person name="Reppert S.M."/>
        </authorList>
    </citation>
    <scope>NUCLEOTIDE SEQUENCE [LARGE SCALE GENOMIC DNA]</scope>
    <source>
        <strain evidence="1">F-2</strain>
    </source>
</reference>
<accession>A0A212F8M5</accession>